<dbReference type="CTD" id="138491193"/>
<dbReference type="InParanoid" id="A0A6P7Z533"/>
<name>A0A6P7Z533_9AMPH</name>
<dbReference type="PANTHER" id="PTHR35675:SF1">
    <property type="entry name" value="RIKEN CDNA 2810459M11 GENE"/>
    <property type="match status" value="1"/>
</dbReference>
<keyword evidence="3" id="KW-1185">Reference proteome</keyword>
<proteinExistence type="predicted"/>
<feature type="region of interest" description="Disordered" evidence="1">
    <location>
        <begin position="272"/>
        <end position="299"/>
    </location>
</feature>
<dbReference type="GeneID" id="115478495"/>
<evidence type="ECO:0000259" key="2">
    <source>
        <dbReference type="Pfam" id="PF15443"/>
    </source>
</evidence>
<evidence type="ECO:0000256" key="1">
    <source>
        <dbReference type="SAM" id="MobiDB-lite"/>
    </source>
</evidence>
<feature type="region of interest" description="Disordered" evidence="1">
    <location>
        <begin position="1"/>
        <end position="42"/>
    </location>
</feature>
<evidence type="ECO:0000313" key="4">
    <source>
        <dbReference type="RefSeq" id="XP_030071736.1"/>
    </source>
</evidence>
<dbReference type="FunCoup" id="A0A6P7Z533">
    <property type="interactions" value="61"/>
</dbReference>
<dbReference type="InterPro" id="IPR027868">
    <property type="entry name" value="C2orf72-like_C"/>
</dbReference>
<gene>
    <name evidence="4" type="primary">C10H2orf72</name>
</gene>
<dbReference type="Proteomes" id="UP000515156">
    <property type="component" value="Chromosome 10"/>
</dbReference>
<dbReference type="PANTHER" id="PTHR35675">
    <property type="entry name" value="HYPOTHETICAL PROTEIN LOC100362216"/>
    <property type="match status" value="1"/>
</dbReference>
<feature type="compositionally biased region" description="Basic and acidic residues" evidence="1">
    <location>
        <begin position="1"/>
        <end position="16"/>
    </location>
</feature>
<organism evidence="3 4">
    <name type="scientific">Microcaecilia unicolor</name>
    <dbReference type="NCBI Taxonomy" id="1415580"/>
    <lineage>
        <taxon>Eukaryota</taxon>
        <taxon>Metazoa</taxon>
        <taxon>Chordata</taxon>
        <taxon>Craniata</taxon>
        <taxon>Vertebrata</taxon>
        <taxon>Euteleostomi</taxon>
        <taxon>Amphibia</taxon>
        <taxon>Gymnophiona</taxon>
        <taxon>Siphonopidae</taxon>
        <taxon>Microcaecilia</taxon>
    </lineage>
</organism>
<reference evidence="4" key="1">
    <citation type="submission" date="2025-08" db="UniProtKB">
        <authorList>
            <consortium name="RefSeq"/>
        </authorList>
    </citation>
    <scope>IDENTIFICATION</scope>
</reference>
<accession>A0A6P7Z533</accession>
<dbReference type="Pfam" id="PF15443">
    <property type="entry name" value="DUF4630"/>
    <property type="match status" value="1"/>
</dbReference>
<dbReference type="AlphaFoldDB" id="A0A6P7Z533"/>
<feature type="domain" description="C2orf72-like C-terminal" evidence="2">
    <location>
        <begin position="140"/>
        <end position="264"/>
    </location>
</feature>
<evidence type="ECO:0000313" key="3">
    <source>
        <dbReference type="Proteomes" id="UP000515156"/>
    </source>
</evidence>
<sequence>MYREEGGRRSAEHRENEDEERGSGVIPGHRRDEEDGGQGSDSDREFLRALALIGGRERVLLVGELWERGPSRELLRCFVRELFGEGGGGGGSGGDGSGGFGLLFLLCRSESVRRGRPELRALLQDVRGRRLRGGVGGAPAALVGALVLGEEEEEDGELLPALLELLTSVFGEEQRIQAAVYRPGEPRTALELKRAACRALCAARESRAGAEEEEDDARTPTILQCFPWRQRKRRKNHQVKAANHVSKGSTENLQEGIALTCPVLREPLSGACGKSNTSAAGQEVVQGGELDTEKPKEPL</sequence>
<dbReference type="OrthoDB" id="9909567at2759"/>
<dbReference type="RefSeq" id="XP_030071736.1">
    <property type="nucleotide sequence ID" value="XM_030215876.1"/>
</dbReference>
<dbReference type="KEGG" id="muo:115478495"/>
<protein>
    <submittedName>
        <fullName evidence="4">Uncharacterized protein C2orf72 homolog isoform X1</fullName>
    </submittedName>
</protein>